<dbReference type="Proteomes" id="UP000251585">
    <property type="component" value="Segment"/>
</dbReference>
<proteinExistence type="predicted"/>
<evidence type="ECO:0000313" key="1">
    <source>
        <dbReference type="EMBL" id="AWY04908.1"/>
    </source>
</evidence>
<evidence type="ECO:0000313" key="2">
    <source>
        <dbReference type="Proteomes" id="UP000251585"/>
    </source>
</evidence>
<organism evidence="1 2">
    <name type="scientific">Microbacterium phage Floof</name>
    <dbReference type="NCBI Taxonomy" id="2201433"/>
    <lineage>
        <taxon>Viruses</taxon>
        <taxon>Duplodnaviria</taxon>
        <taxon>Heunggongvirae</taxon>
        <taxon>Uroviricota</taxon>
        <taxon>Caudoviricetes</taxon>
        <taxon>Casidaviridae</taxon>
        <taxon>Percivalvirus</taxon>
        <taxon>Percivalvirus floof</taxon>
    </lineage>
</organism>
<keyword evidence="2" id="KW-1185">Reference proteome</keyword>
<gene>
    <name evidence="1" type="primary">73</name>
    <name evidence="1" type="ORF">PBI_FLOOF_73</name>
</gene>
<name>A0A2Z4Q5S7_9CAUD</name>
<sequence length="83" mass="9228">MTTDPVRDDLRDRLTTEARPIRVEAVDARDRPYSRGIIITVQASANTSMSLEINAPEALALRDALHTFISALPDSELHPEDQT</sequence>
<dbReference type="EMBL" id="MH271298">
    <property type="protein sequence ID" value="AWY04908.1"/>
    <property type="molecule type" value="Genomic_DNA"/>
</dbReference>
<reference evidence="2" key="1">
    <citation type="submission" date="2018-04" db="EMBL/GenBank/DDBJ databases">
        <authorList>
            <person name="Go L.Y."/>
            <person name="Mitchell J.A."/>
        </authorList>
    </citation>
    <scope>NUCLEOTIDE SEQUENCE [LARGE SCALE GENOMIC DNA]</scope>
</reference>
<accession>A0A2Z4Q5S7</accession>
<protein>
    <submittedName>
        <fullName evidence="1">Uncharacterized protein</fullName>
    </submittedName>
</protein>